<dbReference type="PANTHER" id="PTHR41299:SF1">
    <property type="entry name" value="THIAMINE PYROPHOSPHOKINASE"/>
    <property type="match status" value="1"/>
</dbReference>
<dbReference type="GO" id="GO:0009229">
    <property type="term" value="P:thiamine diphosphate biosynthetic process"/>
    <property type="evidence" value="ECO:0007669"/>
    <property type="project" value="InterPro"/>
</dbReference>
<accession>A0A3T0D771</accession>
<keyword evidence="2" id="KW-0547">Nucleotide-binding</keyword>
<sequence>MRAIIISNGSVEDKAFYEEYLKTANFVICCDGGANVAYNYGFLPDLILGDFDSVDKDVLEYFRCRNVKIMEFPREKDKTDTQIAVEYLVERGFDEIVMLSCTGRRIDHVLANITLLYYLLERNIKGLIVDNNNIITMTKDKIKIEGKKGHILSLLPYTKTVKGISTKGLYYQLKDGSMEFGNPYGVSNVIIEDEAIVEVEDGVLLVILSSD</sequence>
<keyword evidence="4" id="KW-0067">ATP-binding</keyword>
<evidence type="ECO:0000256" key="2">
    <source>
        <dbReference type="ARBA" id="ARBA00022741"/>
    </source>
</evidence>
<dbReference type="SUPFAM" id="SSF63999">
    <property type="entry name" value="Thiamin pyrophosphokinase, catalytic domain"/>
    <property type="match status" value="1"/>
</dbReference>
<dbReference type="InterPro" id="IPR006282">
    <property type="entry name" value="Thi_PPkinase"/>
</dbReference>
<feature type="domain" description="Thiamin pyrophosphokinase thiamin-binding" evidence="6">
    <location>
        <begin position="146"/>
        <end position="205"/>
    </location>
</feature>
<dbReference type="SMART" id="SM00983">
    <property type="entry name" value="TPK_B1_binding"/>
    <property type="match status" value="1"/>
</dbReference>
<organism evidence="7 8">
    <name type="scientific">Caldicellulosiruptor changbaiensis</name>
    <dbReference type="NCBI Taxonomy" id="1222016"/>
    <lineage>
        <taxon>Bacteria</taxon>
        <taxon>Bacillati</taxon>
        <taxon>Bacillota</taxon>
        <taxon>Bacillota incertae sedis</taxon>
        <taxon>Caldicellulosiruptorales</taxon>
        <taxon>Caldicellulosiruptoraceae</taxon>
        <taxon>Caldicellulosiruptor</taxon>
    </lineage>
</organism>
<evidence type="ECO:0000256" key="4">
    <source>
        <dbReference type="ARBA" id="ARBA00022840"/>
    </source>
</evidence>
<keyword evidence="3 7" id="KW-0418">Kinase</keyword>
<keyword evidence="8" id="KW-1185">Reference proteome</keyword>
<dbReference type="Pfam" id="PF04263">
    <property type="entry name" value="TPK_catalytic"/>
    <property type="match status" value="1"/>
</dbReference>
<keyword evidence="1 7" id="KW-0808">Transferase</keyword>
<dbReference type="SUPFAM" id="SSF63862">
    <property type="entry name" value="Thiamin pyrophosphokinase, substrate-binding domain"/>
    <property type="match status" value="1"/>
</dbReference>
<dbReference type="GO" id="GO:0004788">
    <property type="term" value="F:thiamine diphosphokinase activity"/>
    <property type="evidence" value="ECO:0007669"/>
    <property type="project" value="UniProtKB-UniRule"/>
</dbReference>
<dbReference type="KEGG" id="ccha:ELD05_09225"/>
<reference evidence="7 8" key="1">
    <citation type="submission" date="2018-12" db="EMBL/GenBank/DDBJ databases">
        <title>Genome sequence from the cellulolytic species, Caldicellulosiruptor changbaiensis.</title>
        <authorList>
            <person name="Blumer-Schuette S.E."/>
            <person name="Mendoza C."/>
        </authorList>
    </citation>
    <scope>NUCLEOTIDE SEQUENCE [LARGE SCALE GENOMIC DNA]</scope>
    <source>
        <strain evidence="7 8">CBS-Z</strain>
    </source>
</reference>
<evidence type="ECO:0000259" key="6">
    <source>
        <dbReference type="SMART" id="SM00983"/>
    </source>
</evidence>
<dbReference type="InterPro" id="IPR007373">
    <property type="entry name" value="Thiamin_PyroPKinase_B1-bd"/>
</dbReference>
<dbReference type="GO" id="GO:0016301">
    <property type="term" value="F:kinase activity"/>
    <property type="evidence" value="ECO:0007669"/>
    <property type="project" value="UniProtKB-KW"/>
</dbReference>
<dbReference type="GO" id="GO:0030975">
    <property type="term" value="F:thiamine binding"/>
    <property type="evidence" value="ECO:0007669"/>
    <property type="project" value="InterPro"/>
</dbReference>
<dbReference type="EC" id="2.7.6.2" evidence="5"/>
<dbReference type="PANTHER" id="PTHR41299">
    <property type="entry name" value="THIAMINE PYROPHOSPHOKINASE"/>
    <property type="match status" value="1"/>
</dbReference>
<dbReference type="Pfam" id="PF04265">
    <property type="entry name" value="TPK_B1_binding"/>
    <property type="match status" value="1"/>
</dbReference>
<evidence type="ECO:0000256" key="3">
    <source>
        <dbReference type="ARBA" id="ARBA00022777"/>
    </source>
</evidence>
<evidence type="ECO:0000256" key="5">
    <source>
        <dbReference type="NCBIfam" id="TIGR01378"/>
    </source>
</evidence>
<dbReference type="InterPro" id="IPR036371">
    <property type="entry name" value="TPK_B1-bd_sf"/>
</dbReference>
<dbReference type="NCBIfam" id="TIGR01378">
    <property type="entry name" value="thi_PPkinase"/>
    <property type="match status" value="1"/>
</dbReference>
<dbReference type="InterPro" id="IPR036759">
    <property type="entry name" value="TPK_catalytic_sf"/>
</dbReference>
<evidence type="ECO:0000313" key="7">
    <source>
        <dbReference type="EMBL" id="AZT90806.1"/>
    </source>
</evidence>
<dbReference type="CDD" id="cd07995">
    <property type="entry name" value="TPK"/>
    <property type="match status" value="1"/>
</dbReference>
<dbReference type="AlphaFoldDB" id="A0A3T0D771"/>
<dbReference type="InterPro" id="IPR007371">
    <property type="entry name" value="TPK_catalytic"/>
</dbReference>
<dbReference type="RefSeq" id="WP_127352190.1">
    <property type="nucleotide sequence ID" value="NZ_CP034791.1"/>
</dbReference>
<proteinExistence type="predicted"/>
<dbReference type="Proteomes" id="UP000282930">
    <property type="component" value="Chromosome"/>
</dbReference>
<evidence type="ECO:0000313" key="8">
    <source>
        <dbReference type="Proteomes" id="UP000282930"/>
    </source>
</evidence>
<dbReference type="Gene3D" id="3.40.50.10240">
    <property type="entry name" value="Thiamin pyrophosphokinase, catalytic domain"/>
    <property type="match status" value="1"/>
</dbReference>
<name>A0A3T0D771_9FIRM</name>
<evidence type="ECO:0000256" key="1">
    <source>
        <dbReference type="ARBA" id="ARBA00022679"/>
    </source>
</evidence>
<gene>
    <name evidence="7" type="ORF">ELD05_09225</name>
</gene>
<dbReference type="GO" id="GO:0006772">
    <property type="term" value="P:thiamine metabolic process"/>
    <property type="evidence" value="ECO:0007669"/>
    <property type="project" value="UniProtKB-UniRule"/>
</dbReference>
<dbReference type="InterPro" id="IPR053149">
    <property type="entry name" value="TPK"/>
</dbReference>
<dbReference type="GO" id="GO:0005524">
    <property type="term" value="F:ATP binding"/>
    <property type="evidence" value="ECO:0007669"/>
    <property type="project" value="UniProtKB-KW"/>
</dbReference>
<dbReference type="EMBL" id="CP034791">
    <property type="protein sequence ID" value="AZT90806.1"/>
    <property type="molecule type" value="Genomic_DNA"/>
</dbReference>
<protein>
    <recommendedName>
        <fullName evidence="5">Thiamine diphosphokinase</fullName>
        <ecNumber evidence="5">2.7.6.2</ecNumber>
    </recommendedName>
</protein>